<organism evidence="1">
    <name type="scientific">marine sediment metagenome</name>
    <dbReference type="NCBI Taxonomy" id="412755"/>
    <lineage>
        <taxon>unclassified sequences</taxon>
        <taxon>metagenomes</taxon>
        <taxon>ecological metagenomes</taxon>
    </lineage>
</organism>
<dbReference type="AlphaFoldDB" id="A0A0F9I6U1"/>
<protein>
    <submittedName>
        <fullName evidence="1">Uncharacterized protein</fullName>
    </submittedName>
</protein>
<sequence length="83" mass="9910">MNKDATIKQQSEKRMNRALDSYSRQIFEPLWDMPTAQLKLLLQHIKIVSSTNCSYRTYNISPMIKKEIKDVLRCRKYGRCQQK</sequence>
<proteinExistence type="predicted"/>
<reference evidence="1" key="1">
    <citation type="journal article" date="2015" name="Nature">
        <title>Complex archaea that bridge the gap between prokaryotes and eukaryotes.</title>
        <authorList>
            <person name="Spang A."/>
            <person name="Saw J.H."/>
            <person name="Jorgensen S.L."/>
            <person name="Zaremba-Niedzwiedzka K."/>
            <person name="Martijn J."/>
            <person name="Lind A.E."/>
            <person name="van Eijk R."/>
            <person name="Schleper C."/>
            <person name="Guy L."/>
            <person name="Ettema T.J."/>
        </authorList>
    </citation>
    <scope>NUCLEOTIDE SEQUENCE</scope>
</reference>
<dbReference type="EMBL" id="LAZR01013145">
    <property type="protein sequence ID" value="KKM23331.1"/>
    <property type="molecule type" value="Genomic_DNA"/>
</dbReference>
<comment type="caution">
    <text evidence="1">The sequence shown here is derived from an EMBL/GenBank/DDBJ whole genome shotgun (WGS) entry which is preliminary data.</text>
</comment>
<accession>A0A0F9I6U1</accession>
<evidence type="ECO:0000313" key="1">
    <source>
        <dbReference type="EMBL" id="KKM23331.1"/>
    </source>
</evidence>
<name>A0A0F9I6U1_9ZZZZ</name>
<gene>
    <name evidence="1" type="ORF">LCGC14_1616220</name>
</gene>